<evidence type="ECO:0000313" key="2">
    <source>
        <dbReference type="EMBL" id="RIJ30263.1"/>
    </source>
</evidence>
<dbReference type="Pfam" id="PF03572">
    <property type="entry name" value="Peptidase_S41"/>
    <property type="match status" value="1"/>
</dbReference>
<reference evidence="2 3" key="1">
    <citation type="submission" date="2018-08" db="EMBL/GenBank/DDBJ databases">
        <title>Henriciella mobilis sp. nov., isolated from seawater.</title>
        <authorList>
            <person name="Cheng H."/>
            <person name="Wu Y.-H."/>
            <person name="Xu X.-W."/>
            <person name="Guo L.-L."/>
        </authorList>
    </citation>
    <scope>NUCLEOTIDE SEQUENCE [LARGE SCALE GENOMIC DNA]</scope>
    <source>
        <strain evidence="2 3">JN25</strain>
    </source>
</reference>
<feature type="domain" description="Tail specific protease" evidence="1">
    <location>
        <begin position="257"/>
        <end position="452"/>
    </location>
</feature>
<dbReference type="PANTHER" id="PTHR11261:SF3">
    <property type="entry name" value="RETINOL-BINDING PROTEIN 3"/>
    <property type="match status" value="1"/>
</dbReference>
<dbReference type="GO" id="GO:0008236">
    <property type="term" value="F:serine-type peptidase activity"/>
    <property type="evidence" value="ECO:0007669"/>
    <property type="project" value="InterPro"/>
</dbReference>
<sequence length="478" mass="51848">MTMVRALTVAATACLVAACVSEEKAPAFDRAAFGDTHEITGFEALPEDVLGLWRSEGYGWIFDITPDGMTQYQVTQSFCFETPEAARGLTDTLALDYRYYRTAPGGDALILQLLPDDTEIFNTRIDALPGACTDVSPERATPSAVFDYFAELVAENYAFFEVRDIDWQARVAAARGEVSDDMTDAALFDVIAGMIDGFSDSHTKLIAPMGEGLRRQQDGLGETLSFIRGEGRETEWLIGIFTALQEEILDAGSQHVANDRILWGTIGDGRVGYIQILQMGGFSGVDIGDPTFREAEFAVFDEVMDAALTAMADSEFVILDLSNNRGGYDAISRRLASRFTGQAFEAYATEVPGTGVPPRERVIAPADHIRYTRPVKLLTSDVTVSGGEIATVALRQLPNVTHYGATTRGSFSTVLSKPLPNGWVAELSNERFLAPDGVLYEETGITPDVALEVFPLDDPIGGHRRAVEALLAPGEPAE</sequence>
<accession>A0A399RI94</accession>
<keyword evidence="3" id="KW-1185">Reference proteome</keyword>
<dbReference type="EMBL" id="QWFX01000006">
    <property type="protein sequence ID" value="RIJ30263.1"/>
    <property type="molecule type" value="Genomic_DNA"/>
</dbReference>
<dbReference type="Gene3D" id="3.90.226.10">
    <property type="entry name" value="2-enoyl-CoA Hydratase, Chain A, domain 1"/>
    <property type="match status" value="1"/>
</dbReference>
<protein>
    <recommendedName>
        <fullName evidence="1">Tail specific protease domain-containing protein</fullName>
    </recommendedName>
</protein>
<dbReference type="InterPro" id="IPR029045">
    <property type="entry name" value="ClpP/crotonase-like_dom_sf"/>
</dbReference>
<dbReference type="InterPro" id="IPR005151">
    <property type="entry name" value="Tail-specific_protease"/>
</dbReference>
<dbReference type="GO" id="GO:0006508">
    <property type="term" value="P:proteolysis"/>
    <property type="evidence" value="ECO:0007669"/>
    <property type="project" value="InterPro"/>
</dbReference>
<dbReference type="Proteomes" id="UP000266385">
    <property type="component" value="Unassembled WGS sequence"/>
</dbReference>
<dbReference type="CDD" id="cd07563">
    <property type="entry name" value="Peptidase_S41_IRBP"/>
    <property type="match status" value="1"/>
</dbReference>
<dbReference type="SUPFAM" id="SSF52096">
    <property type="entry name" value="ClpP/crotonase"/>
    <property type="match status" value="1"/>
</dbReference>
<dbReference type="PANTHER" id="PTHR11261">
    <property type="entry name" value="INTERPHOTORECEPTOR RETINOID-BINDING PROTEIN"/>
    <property type="match status" value="1"/>
</dbReference>
<evidence type="ECO:0000259" key="1">
    <source>
        <dbReference type="SMART" id="SM00245"/>
    </source>
</evidence>
<gene>
    <name evidence="2" type="ORF">D1223_06345</name>
</gene>
<name>A0A399RI94_9PROT</name>
<evidence type="ECO:0000313" key="3">
    <source>
        <dbReference type="Proteomes" id="UP000266385"/>
    </source>
</evidence>
<dbReference type="PROSITE" id="PS51257">
    <property type="entry name" value="PROKAR_LIPOPROTEIN"/>
    <property type="match status" value="1"/>
</dbReference>
<proteinExistence type="predicted"/>
<organism evidence="2 3">
    <name type="scientific">Henriciella mobilis</name>
    <dbReference type="NCBI Taxonomy" id="2305467"/>
    <lineage>
        <taxon>Bacteria</taxon>
        <taxon>Pseudomonadati</taxon>
        <taxon>Pseudomonadota</taxon>
        <taxon>Alphaproteobacteria</taxon>
        <taxon>Hyphomonadales</taxon>
        <taxon>Hyphomonadaceae</taxon>
        <taxon>Henriciella</taxon>
    </lineage>
</organism>
<dbReference type="SMART" id="SM00245">
    <property type="entry name" value="TSPc"/>
    <property type="match status" value="1"/>
</dbReference>
<comment type="caution">
    <text evidence="2">The sequence shown here is derived from an EMBL/GenBank/DDBJ whole genome shotgun (WGS) entry which is preliminary data.</text>
</comment>
<dbReference type="AlphaFoldDB" id="A0A399RI94"/>
<dbReference type="Gene3D" id="3.30.750.44">
    <property type="match status" value="1"/>
</dbReference>